<dbReference type="Gramene" id="Os09t0316400-01">
    <property type="protein sequence ID" value="Os09t0316400-01"/>
    <property type="gene ID" value="Os09g0316400"/>
</dbReference>
<dbReference type="PaxDb" id="39947-A0A0P0XL34"/>
<accession>A0A0P0XL34</accession>
<dbReference type="Proteomes" id="UP000059680">
    <property type="component" value="Chromosome 9"/>
</dbReference>
<sequence>FFSYYLIHCIHVVLHISQQFLNKTNGQTCLKKSTALNI</sequence>
<reference evidence="2" key="1">
    <citation type="journal article" date="2005" name="Nature">
        <title>The map-based sequence of the rice genome.</title>
        <authorList>
            <consortium name="International rice genome sequencing project (IRGSP)"/>
            <person name="Matsumoto T."/>
            <person name="Wu J."/>
            <person name="Kanamori H."/>
            <person name="Katayose Y."/>
            <person name="Fujisawa M."/>
            <person name="Namiki N."/>
            <person name="Mizuno H."/>
            <person name="Yamamoto K."/>
            <person name="Antonio B.A."/>
            <person name="Baba T."/>
            <person name="Sakata K."/>
            <person name="Nagamura Y."/>
            <person name="Aoki H."/>
            <person name="Arikawa K."/>
            <person name="Arita K."/>
            <person name="Bito T."/>
            <person name="Chiden Y."/>
            <person name="Fujitsuka N."/>
            <person name="Fukunaka R."/>
            <person name="Hamada M."/>
            <person name="Harada C."/>
            <person name="Hayashi A."/>
            <person name="Hijishita S."/>
            <person name="Honda M."/>
            <person name="Hosokawa S."/>
            <person name="Ichikawa Y."/>
            <person name="Idonuma A."/>
            <person name="Iijima M."/>
            <person name="Ikeda M."/>
            <person name="Ikeno M."/>
            <person name="Ito K."/>
            <person name="Ito S."/>
            <person name="Ito T."/>
            <person name="Ito Y."/>
            <person name="Ito Y."/>
            <person name="Iwabuchi A."/>
            <person name="Kamiya K."/>
            <person name="Karasawa W."/>
            <person name="Kurita K."/>
            <person name="Katagiri S."/>
            <person name="Kikuta A."/>
            <person name="Kobayashi H."/>
            <person name="Kobayashi N."/>
            <person name="Machita K."/>
            <person name="Maehara T."/>
            <person name="Masukawa M."/>
            <person name="Mizubayashi T."/>
            <person name="Mukai Y."/>
            <person name="Nagasaki H."/>
            <person name="Nagata Y."/>
            <person name="Naito S."/>
            <person name="Nakashima M."/>
            <person name="Nakama Y."/>
            <person name="Nakamichi Y."/>
            <person name="Nakamura M."/>
            <person name="Meguro A."/>
            <person name="Negishi M."/>
            <person name="Ohta I."/>
            <person name="Ohta T."/>
            <person name="Okamoto M."/>
            <person name="Ono N."/>
            <person name="Saji S."/>
            <person name="Sakaguchi M."/>
            <person name="Sakai K."/>
            <person name="Shibata M."/>
            <person name="Shimokawa T."/>
            <person name="Song J."/>
            <person name="Takazaki Y."/>
            <person name="Terasawa K."/>
            <person name="Tsugane M."/>
            <person name="Tsuji K."/>
            <person name="Ueda S."/>
            <person name="Waki K."/>
            <person name="Yamagata H."/>
            <person name="Yamamoto M."/>
            <person name="Yamamoto S."/>
            <person name="Yamane H."/>
            <person name="Yoshiki S."/>
            <person name="Yoshihara R."/>
            <person name="Yukawa K."/>
            <person name="Zhong H."/>
            <person name="Yano M."/>
            <person name="Yuan Q."/>
            <person name="Ouyang S."/>
            <person name="Liu J."/>
            <person name="Jones K.M."/>
            <person name="Gansberger K."/>
            <person name="Moffat K."/>
            <person name="Hill J."/>
            <person name="Bera J."/>
            <person name="Fadrosh D."/>
            <person name="Jin S."/>
            <person name="Johri S."/>
            <person name="Kim M."/>
            <person name="Overton L."/>
            <person name="Reardon M."/>
            <person name="Tsitrin T."/>
            <person name="Vuong H."/>
            <person name="Weaver B."/>
            <person name="Ciecko A."/>
            <person name="Tallon L."/>
            <person name="Jackson J."/>
            <person name="Pai G."/>
            <person name="Aken S.V."/>
            <person name="Utterback T."/>
            <person name="Reidmuller S."/>
            <person name="Feldblyum T."/>
            <person name="Hsiao J."/>
            <person name="Zismann V."/>
            <person name="Iobst S."/>
            <person name="de Vazeille A.R."/>
            <person name="Buell C.R."/>
            <person name="Ying K."/>
            <person name="Li Y."/>
            <person name="Lu T."/>
            <person name="Huang Y."/>
            <person name="Zhao Q."/>
            <person name="Feng Q."/>
            <person name="Zhang L."/>
            <person name="Zhu J."/>
            <person name="Weng Q."/>
            <person name="Mu J."/>
            <person name="Lu Y."/>
            <person name="Fan D."/>
            <person name="Liu Y."/>
            <person name="Guan J."/>
            <person name="Zhang Y."/>
            <person name="Yu S."/>
            <person name="Liu X."/>
            <person name="Zhang Y."/>
            <person name="Hong G."/>
            <person name="Han B."/>
            <person name="Choisne N."/>
            <person name="Demange N."/>
            <person name="Orjeda G."/>
            <person name="Samain S."/>
            <person name="Cattolico L."/>
            <person name="Pelletier E."/>
            <person name="Couloux A."/>
            <person name="Segurens B."/>
            <person name="Wincker P."/>
            <person name="D'Hont A."/>
            <person name="Scarpelli C."/>
            <person name="Weissenbach J."/>
            <person name="Salanoubat M."/>
            <person name="Quetier F."/>
            <person name="Yu Y."/>
            <person name="Kim H.R."/>
            <person name="Rambo T."/>
            <person name="Currie J."/>
            <person name="Collura K."/>
            <person name="Luo M."/>
            <person name="Yang T."/>
            <person name="Ammiraju J.S.S."/>
            <person name="Engler F."/>
            <person name="Soderlund C."/>
            <person name="Wing R.A."/>
            <person name="Palmer L.E."/>
            <person name="de la Bastide M."/>
            <person name="Spiegel L."/>
            <person name="Nascimento L."/>
            <person name="Zutavern T."/>
            <person name="O'Shaughnessy A."/>
            <person name="Dike S."/>
            <person name="Dedhia N."/>
            <person name="Preston R."/>
            <person name="Balija V."/>
            <person name="McCombie W.R."/>
            <person name="Chow T."/>
            <person name="Chen H."/>
            <person name="Chung M."/>
            <person name="Chen C."/>
            <person name="Shaw J."/>
            <person name="Wu H."/>
            <person name="Hsiao K."/>
            <person name="Chao Y."/>
            <person name="Chu M."/>
            <person name="Cheng C."/>
            <person name="Hour A."/>
            <person name="Lee P."/>
            <person name="Lin S."/>
            <person name="Lin Y."/>
            <person name="Liou J."/>
            <person name="Liu S."/>
            <person name="Hsing Y."/>
            <person name="Raghuvanshi S."/>
            <person name="Mohanty A."/>
            <person name="Bharti A.K."/>
            <person name="Gaur A."/>
            <person name="Gupta V."/>
            <person name="Kumar D."/>
            <person name="Ravi V."/>
            <person name="Vij S."/>
            <person name="Kapur A."/>
            <person name="Khurana P."/>
            <person name="Khurana P."/>
            <person name="Khurana J.P."/>
            <person name="Tyagi A.K."/>
            <person name="Gaikwad K."/>
            <person name="Singh A."/>
            <person name="Dalal V."/>
            <person name="Srivastava S."/>
            <person name="Dixit A."/>
            <person name="Pal A.K."/>
            <person name="Ghazi I.A."/>
            <person name="Yadav M."/>
            <person name="Pandit A."/>
            <person name="Bhargava A."/>
            <person name="Sureshbabu K."/>
            <person name="Batra K."/>
            <person name="Sharma T.R."/>
            <person name="Mohapatra T."/>
            <person name="Singh N.K."/>
            <person name="Messing J."/>
            <person name="Nelson A.B."/>
            <person name="Fuks G."/>
            <person name="Kavchok S."/>
            <person name="Keizer G."/>
            <person name="Linton E."/>
            <person name="Llaca V."/>
            <person name="Song R."/>
            <person name="Tanyolac B."/>
            <person name="Young S."/>
            <person name="Ho-Il K."/>
            <person name="Hahn J.H."/>
            <person name="Sangsakoo G."/>
            <person name="Vanavichit A."/>
            <person name="de Mattos Luiz.A.T."/>
            <person name="Zimmer P.D."/>
            <person name="Malone G."/>
            <person name="Dellagostin O."/>
            <person name="de Oliveira A.C."/>
            <person name="Bevan M."/>
            <person name="Bancroft I."/>
            <person name="Minx P."/>
            <person name="Cordum H."/>
            <person name="Wilson R."/>
            <person name="Cheng Z."/>
            <person name="Jin W."/>
            <person name="Jiang J."/>
            <person name="Leong S.A."/>
            <person name="Iwama H."/>
            <person name="Gojobori T."/>
            <person name="Itoh T."/>
            <person name="Niimura Y."/>
            <person name="Fujii Y."/>
            <person name="Habara T."/>
            <person name="Sakai H."/>
            <person name="Sato Y."/>
            <person name="Wilson G."/>
            <person name="Kumar K."/>
            <person name="McCouch S."/>
            <person name="Juretic N."/>
            <person name="Hoen D."/>
            <person name="Wright S."/>
            <person name="Bruskiewich R."/>
            <person name="Bureau T."/>
            <person name="Miyao A."/>
            <person name="Hirochika H."/>
            <person name="Nishikawa T."/>
            <person name="Kadowaki K."/>
            <person name="Sugiura M."/>
            <person name="Burr B."/>
            <person name="Sasaki T."/>
        </authorList>
    </citation>
    <scope>NUCLEOTIDE SEQUENCE [LARGE SCALE GENOMIC DNA]</scope>
    <source>
        <strain evidence="2">cv. Nipponbare</strain>
    </source>
</reference>
<organism evidence="1 2">
    <name type="scientific">Oryza sativa subsp. japonica</name>
    <name type="common">Rice</name>
    <dbReference type="NCBI Taxonomy" id="39947"/>
    <lineage>
        <taxon>Eukaryota</taxon>
        <taxon>Viridiplantae</taxon>
        <taxon>Streptophyta</taxon>
        <taxon>Embryophyta</taxon>
        <taxon>Tracheophyta</taxon>
        <taxon>Spermatophyta</taxon>
        <taxon>Magnoliopsida</taxon>
        <taxon>Liliopsida</taxon>
        <taxon>Poales</taxon>
        <taxon>Poaceae</taxon>
        <taxon>BOP clade</taxon>
        <taxon>Oryzoideae</taxon>
        <taxon>Oryzeae</taxon>
        <taxon>Oryzinae</taxon>
        <taxon>Oryza</taxon>
        <taxon>Oryza sativa</taxon>
    </lineage>
</organism>
<gene>
    <name evidence="1" type="ordered locus">Os09g0316400</name>
    <name evidence="1" type="ORF">OSNPB_090316400</name>
</gene>
<evidence type="ECO:0000313" key="2">
    <source>
        <dbReference type="Proteomes" id="UP000059680"/>
    </source>
</evidence>
<dbReference type="EMBL" id="AP014965">
    <property type="protein sequence ID" value="BAT07422.1"/>
    <property type="molecule type" value="Genomic_DNA"/>
</dbReference>
<feature type="non-terminal residue" evidence="1">
    <location>
        <position position="1"/>
    </location>
</feature>
<proteinExistence type="predicted"/>
<reference evidence="1 2" key="3">
    <citation type="journal article" date="2013" name="Rice">
        <title>Improvement of the Oryza sativa Nipponbare reference genome using next generation sequence and optical map data.</title>
        <authorList>
            <person name="Kawahara Y."/>
            <person name="de la Bastide M."/>
            <person name="Hamilton J.P."/>
            <person name="Kanamori H."/>
            <person name="McCombie W.R."/>
            <person name="Ouyang S."/>
            <person name="Schwartz D.C."/>
            <person name="Tanaka T."/>
            <person name="Wu J."/>
            <person name="Zhou S."/>
            <person name="Childs K.L."/>
            <person name="Davidson R.M."/>
            <person name="Lin H."/>
            <person name="Quesada-Ocampo L."/>
            <person name="Vaillancourt B."/>
            <person name="Sakai H."/>
            <person name="Lee S.S."/>
            <person name="Kim J."/>
            <person name="Numa H."/>
            <person name="Itoh T."/>
            <person name="Buell C.R."/>
            <person name="Matsumoto T."/>
        </authorList>
    </citation>
    <scope>NUCLEOTIDE SEQUENCE [LARGE SCALE GENOMIC DNA]</scope>
    <source>
        <strain evidence="2">cv. Nipponbare</strain>
    </source>
</reference>
<evidence type="ECO:0000313" key="1">
    <source>
        <dbReference type="EMBL" id="BAT07422.1"/>
    </source>
</evidence>
<dbReference type="AlphaFoldDB" id="A0A0P0XL34"/>
<reference evidence="1 2" key="2">
    <citation type="journal article" date="2013" name="Plant Cell Physiol.">
        <title>Rice Annotation Project Database (RAP-DB): an integrative and interactive database for rice genomics.</title>
        <authorList>
            <person name="Sakai H."/>
            <person name="Lee S.S."/>
            <person name="Tanaka T."/>
            <person name="Numa H."/>
            <person name="Kim J."/>
            <person name="Kawahara Y."/>
            <person name="Wakimoto H."/>
            <person name="Yang C.C."/>
            <person name="Iwamoto M."/>
            <person name="Abe T."/>
            <person name="Yamada Y."/>
            <person name="Muto A."/>
            <person name="Inokuchi H."/>
            <person name="Ikemura T."/>
            <person name="Matsumoto T."/>
            <person name="Sasaki T."/>
            <person name="Itoh T."/>
        </authorList>
    </citation>
    <scope>NUCLEOTIDE SEQUENCE [LARGE SCALE GENOMIC DNA]</scope>
    <source>
        <strain evidence="2">cv. Nipponbare</strain>
    </source>
</reference>
<name>A0A0P0XL34_ORYSJ</name>
<protein>
    <submittedName>
        <fullName evidence="1">Os09g0316400 protein</fullName>
    </submittedName>
</protein>
<dbReference type="SMR" id="A0A0P0XL34"/>
<dbReference type="InParanoid" id="A0A0P0XL34"/>
<keyword evidence="2" id="KW-1185">Reference proteome</keyword>